<evidence type="ECO:0000256" key="2">
    <source>
        <dbReference type="ARBA" id="ARBA00023125"/>
    </source>
</evidence>
<dbReference type="SMART" id="SM00342">
    <property type="entry name" value="HTH_ARAC"/>
    <property type="match status" value="1"/>
</dbReference>
<dbReference type="EMBL" id="JACIVC010000061">
    <property type="protein sequence ID" value="MBB1069956.1"/>
    <property type="molecule type" value="Genomic_DNA"/>
</dbReference>
<dbReference type="InterPro" id="IPR009057">
    <property type="entry name" value="Homeodomain-like_sf"/>
</dbReference>
<dbReference type="Pfam" id="PF12833">
    <property type="entry name" value="HTH_18"/>
    <property type="match status" value="1"/>
</dbReference>
<dbReference type="PROSITE" id="PS01124">
    <property type="entry name" value="HTH_ARAC_FAMILY_2"/>
    <property type="match status" value="1"/>
</dbReference>
<name>A0A7W3Y8S4_9LACO</name>
<evidence type="ECO:0000256" key="3">
    <source>
        <dbReference type="ARBA" id="ARBA00023163"/>
    </source>
</evidence>
<dbReference type="RefSeq" id="WP_182598471.1">
    <property type="nucleotide sequence ID" value="NZ_JACIVC010000061.1"/>
</dbReference>
<dbReference type="InterPro" id="IPR032687">
    <property type="entry name" value="AraC-type_N"/>
</dbReference>
<dbReference type="Gene3D" id="1.10.10.60">
    <property type="entry name" value="Homeodomain-like"/>
    <property type="match status" value="1"/>
</dbReference>
<reference evidence="5 6" key="1">
    <citation type="submission" date="2020-07" db="EMBL/GenBank/DDBJ databases">
        <title>Description of Limosilactobacillus balticus sp. nov., Limosilactobacillus agrestis sp. nov., Limosilactobacillus albertensis sp. nov., Limosilactobacillus rudii sp. nov., Limosilactobacillus fastidiosus sp. nov., five novel Limosilactobacillus species isolated from the vertebrate gastrointestinal tract, and proposal of 6 subspecies of Limosilactobacillus reuteri adapted to the gastrointestinal tract of specific vertebrate hosts.</title>
        <authorList>
            <person name="Li F."/>
            <person name="Cheng C."/>
            <person name="Zheng J."/>
            <person name="Quevedo R.M."/>
            <person name="Li J."/>
            <person name="Roos S."/>
            <person name="Gaenzle M.G."/>
            <person name="Walter J."/>
        </authorList>
    </citation>
    <scope>NUCLEOTIDE SEQUENCE [LARGE SCALE GENOMIC DNA]</scope>
    <source>
        <strain evidence="5 6">RRLNB_1_1</strain>
    </source>
</reference>
<dbReference type="PANTHER" id="PTHR47894:SF1">
    <property type="entry name" value="HTH-TYPE TRANSCRIPTIONAL REGULATOR VQSM"/>
    <property type="match status" value="1"/>
</dbReference>
<dbReference type="Pfam" id="PF12625">
    <property type="entry name" value="Arabinose_bd"/>
    <property type="match status" value="1"/>
</dbReference>
<dbReference type="GO" id="GO:0003700">
    <property type="term" value="F:DNA-binding transcription factor activity"/>
    <property type="evidence" value="ECO:0007669"/>
    <property type="project" value="InterPro"/>
</dbReference>
<keyword evidence="2" id="KW-0238">DNA-binding</keyword>
<keyword evidence="3" id="KW-0804">Transcription</keyword>
<comment type="caution">
    <text evidence="5">The sequence shown here is derived from an EMBL/GenBank/DDBJ whole genome shotgun (WGS) entry which is preliminary data.</text>
</comment>
<accession>A0A7W3Y8S4</accession>
<organism evidence="5 6">
    <name type="scientific">Limosilactobacillus albertensis</name>
    <dbReference type="NCBI Taxonomy" id="2759752"/>
    <lineage>
        <taxon>Bacteria</taxon>
        <taxon>Bacillati</taxon>
        <taxon>Bacillota</taxon>
        <taxon>Bacilli</taxon>
        <taxon>Lactobacillales</taxon>
        <taxon>Lactobacillaceae</taxon>
        <taxon>Limosilactobacillus</taxon>
    </lineage>
</organism>
<evidence type="ECO:0000313" key="5">
    <source>
        <dbReference type="EMBL" id="MBB1069956.1"/>
    </source>
</evidence>
<dbReference type="InterPro" id="IPR018060">
    <property type="entry name" value="HTH_AraC"/>
</dbReference>
<dbReference type="SUPFAM" id="SSF46689">
    <property type="entry name" value="Homeodomain-like"/>
    <property type="match status" value="1"/>
</dbReference>
<dbReference type="Proteomes" id="UP000518316">
    <property type="component" value="Unassembled WGS sequence"/>
</dbReference>
<dbReference type="GO" id="GO:0000976">
    <property type="term" value="F:transcription cis-regulatory region binding"/>
    <property type="evidence" value="ECO:0007669"/>
    <property type="project" value="TreeGrafter"/>
</dbReference>
<dbReference type="AlphaFoldDB" id="A0A7W3Y8S4"/>
<evidence type="ECO:0000256" key="1">
    <source>
        <dbReference type="ARBA" id="ARBA00023015"/>
    </source>
</evidence>
<feature type="domain" description="HTH araC/xylS-type" evidence="4">
    <location>
        <begin position="227"/>
        <end position="325"/>
    </location>
</feature>
<sequence>MEKFIIDGQYGQVLMANGINPSAVLKGAGLPIDTFAHQRLKLTEADYFKMIDSIDSLTEDPLLPTKLAATDNIETFSPPIFAAYCSKNGVQFLQRLAHYKALICPVTYQIKQEEKVTTITLVTSDIHEPLPPFFVKGEFAFMVQLLAKATKKVIKPLKITTTFSENDTSIQDYFGLNFTLDTSNAITFSNHDLQIPFVTENTSILEYLEPELKKRLADLDIDDSYGKRVRNVLVEILPRGEFSIEDVARALGISKRTLQRKLKGENTNFQQQLNTTREMLAKYYLLNTSMTTDDIAFLLAYQENNSFLRAFNTWTGMSVQKYRKQHN</sequence>
<dbReference type="GO" id="GO:0005829">
    <property type="term" value="C:cytosol"/>
    <property type="evidence" value="ECO:0007669"/>
    <property type="project" value="TreeGrafter"/>
</dbReference>
<dbReference type="PANTHER" id="PTHR47894">
    <property type="entry name" value="HTH-TYPE TRANSCRIPTIONAL REGULATOR GADX"/>
    <property type="match status" value="1"/>
</dbReference>
<evidence type="ECO:0000313" key="6">
    <source>
        <dbReference type="Proteomes" id="UP000518316"/>
    </source>
</evidence>
<gene>
    <name evidence="5" type="ORF">H5S40_07305</name>
</gene>
<keyword evidence="6" id="KW-1185">Reference proteome</keyword>
<keyword evidence="1" id="KW-0805">Transcription regulation</keyword>
<protein>
    <submittedName>
        <fullName evidence="5">Helix-turn-helix domain-containing protein</fullName>
    </submittedName>
</protein>
<evidence type="ECO:0000259" key="4">
    <source>
        <dbReference type="PROSITE" id="PS01124"/>
    </source>
</evidence>
<proteinExistence type="predicted"/>